<proteinExistence type="predicted"/>
<sequence length="170" mass="18845">MSPSESASPSAWQVNVNRRRFETLCINGIFLELQIDTGSDIAIVSNEAWKTFGSPKLDTVLSKVSSGSVDAVTSNISCASAKNANKRERTPFAEIPYYVHNQKPRGSGHMSISRETPSNKRRGSQKNGFAVNKQVYARDYRLGHQWIAAIITKRHGSMIYNVEVGKNTQV</sequence>
<evidence type="ECO:0000256" key="1">
    <source>
        <dbReference type="SAM" id="MobiDB-lite"/>
    </source>
</evidence>
<keyword evidence="3" id="KW-1185">Reference proteome</keyword>
<evidence type="ECO:0008006" key="4">
    <source>
        <dbReference type="Google" id="ProtNLM"/>
    </source>
</evidence>
<dbReference type="Proteomes" id="UP000321570">
    <property type="component" value="Unassembled WGS sequence"/>
</dbReference>
<accession>A0A564YB48</accession>
<dbReference type="AlphaFoldDB" id="A0A564YB48"/>
<evidence type="ECO:0000313" key="3">
    <source>
        <dbReference type="Proteomes" id="UP000321570"/>
    </source>
</evidence>
<evidence type="ECO:0000313" key="2">
    <source>
        <dbReference type="EMBL" id="VUZ44199.1"/>
    </source>
</evidence>
<dbReference type="EMBL" id="CABIJS010000123">
    <property type="protein sequence ID" value="VUZ44199.1"/>
    <property type="molecule type" value="Genomic_DNA"/>
</dbReference>
<gene>
    <name evidence="2" type="ORF">WMSIL1_LOCUS4578</name>
</gene>
<reference evidence="2 3" key="1">
    <citation type="submission" date="2019-07" db="EMBL/GenBank/DDBJ databases">
        <authorList>
            <person name="Jastrzebski P J."/>
            <person name="Paukszto L."/>
            <person name="Jastrzebski P J."/>
        </authorList>
    </citation>
    <scope>NUCLEOTIDE SEQUENCE [LARGE SCALE GENOMIC DNA]</scope>
    <source>
        <strain evidence="2 3">WMS-il1</strain>
    </source>
</reference>
<dbReference type="InterPro" id="IPR021109">
    <property type="entry name" value="Peptidase_aspartic_dom_sf"/>
</dbReference>
<dbReference type="SUPFAM" id="SSF50630">
    <property type="entry name" value="Acid proteases"/>
    <property type="match status" value="1"/>
</dbReference>
<protein>
    <recommendedName>
        <fullName evidence="4">Peptidase A2 domain-containing protein</fullName>
    </recommendedName>
</protein>
<feature type="region of interest" description="Disordered" evidence="1">
    <location>
        <begin position="102"/>
        <end position="128"/>
    </location>
</feature>
<name>A0A564YB48_HYMDI</name>
<organism evidence="2 3">
    <name type="scientific">Hymenolepis diminuta</name>
    <name type="common">Rat tapeworm</name>
    <dbReference type="NCBI Taxonomy" id="6216"/>
    <lineage>
        <taxon>Eukaryota</taxon>
        <taxon>Metazoa</taxon>
        <taxon>Spiralia</taxon>
        <taxon>Lophotrochozoa</taxon>
        <taxon>Platyhelminthes</taxon>
        <taxon>Cestoda</taxon>
        <taxon>Eucestoda</taxon>
        <taxon>Cyclophyllidea</taxon>
        <taxon>Hymenolepididae</taxon>
        <taxon>Hymenolepis</taxon>
    </lineage>
</organism>